<organism evidence="1">
    <name type="scientific">marine sediment metagenome</name>
    <dbReference type="NCBI Taxonomy" id="412755"/>
    <lineage>
        <taxon>unclassified sequences</taxon>
        <taxon>metagenomes</taxon>
        <taxon>ecological metagenomes</taxon>
    </lineage>
</organism>
<reference evidence="1" key="1">
    <citation type="journal article" date="2015" name="Nature">
        <title>Complex archaea that bridge the gap between prokaryotes and eukaryotes.</title>
        <authorList>
            <person name="Spang A."/>
            <person name="Saw J.H."/>
            <person name="Jorgensen S.L."/>
            <person name="Zaremba-Niedzwiedzka K."/>
            <person name="Martijn J."/>
            <person name="Lind A.E."/>
            <person name="van Eijk R."/>
            <person name="Schleper C."/>
            <person name="Guy L."/>
            <person name="Ettema T.J."/>
        </authorList>
    </citation>
    <scope>NUCLEOTIDE SEQUENCE</scope>
</reference>
<comment type="caution">
    <text evidence="1">The sequence shown here is derived from an EMBL/GenBank/DDBJ whole genome shotgun (WGS) entry which is preliminary data.</text>
</comment>
<gene>
    <name evidence="1" type="ORF">LCGC14_1301890</name>
</gene>
<accession>A0A0F9NS83</accession>
<evidence type="ECO:0000313" key="1">
    <source>
        <dbReference type="EMBL" id="KKM84167.1"/>
    </source>
</evidence>
<sequence>MTNEQNNRIVLMLDALRIAVLATIPASEHLGAKEAMAASDKIAENGLEAIVDVGVSIPTAR</sequence>
<dbReference type="EMBL" id="LAZR01007605">
    <property type="protein sequence ID" value="KKM84167.1"/>
    <property type="molecule type" value="Genomic_DNA"/>
</dbReference>
<dbReference type="AlphaFoldDB" id="A0A0F9NS83"/>
<proteinExistence type="predicted"/>
<name>A0A0F9NS83_9ZZZZ</name>
<protein>
    <submittedName>
        <fullName evidence="1">Uncharacterized protein</fullName>
    </submittedName>
</protein>